<dbReference type="InterPro" id="IPR001123">
    <property type="entry name" value="LeuE-type"/>
</dbReference>
<name>A0A4S8QJ70_9ACTN</name>
<keyword evidence="8" id="KW-1185">Reference proteome</keyword>
<protein>
    <submittedName>
        <fullName evidence="7">LysE family translocator</fullName>
    </submittedName>
</protein>
<dbReference type="RefSeq" id="WP_136533086.1">
    <property type="nucleotide sequence ID" value="NZ_STGY01000008.1"/>
</dbReference>
<gene>
    <name evidence="7" type="ORF">FAB82_03105</name>
</gene>
<feature type="transmembrane region" description="Helical" evidence="6">
    <location>
        <begin position="183"/>
        <end position="201"/>
    </location>
</feature>
<evidence type="ECO:0000256" key="5">
    <source>
        <dbReference type="ARBA" id="ARBA00023136"/>
    </source>
</evidence>
<feature type="transmembrane region" description="Helical" evidence="6">
    <location>
        <begin position="67"/>
        <end position="86"/>
    </location>
</feature>
<dbReference type="Proteomes" id="UP000308760">
    <property type="component" value="Unassembled WGS sequence"/>
</dbReference>
<evidence type="ECO:0000313" key="8">
    <source>
        <dbReference type="Proteomes" id="UP000308760"/>
    </source>
</evidence>
<accession>A0A4S8QJ70</accession>
<dbReference type="PIRSF" id="PIRSF006324">
    <property type="entry name" value="LeuE"/>
    <property type="match status" value="1"/>
</dbReference>
<dbReference type="AlphaFoldDB" id="A0A4S8QJ70"/>
<keyword evidence="4 6" id="KW-1133">Transmembrane helix</keyword>
<evidence type="ECO:0000256" key="6">
    <source>
        <dbReference type="SAM" id="Phobius"/>
    </source>
</evidence>
<sequence length="203" mass="21438">MTMFLVFGGAVLLACIAPGPDFAMMVRNTMLGGRATGMWTAIGIALGVSVWIVATSVGLAALLAASAVAFTVVKIAGAAYLVYLGVRSIRGALKDRHKAVEEILPDQGMSRWAAFRSGLLCNVLNPKAAVFFTALMPQFLGGHWTHIGELAILGTVITGLWFLLLANLIGLARRYLNRPKVRAWINGATGAVMVALGLRVAST</sequence>
<dbReference type="PANTHER" id="PTHR30086">
    <property type="entry name" value="ARGININE EXPORTER PROTEIN ARGO"/>
    <property type="match status" value="1"/>
</dbReference>
<organism evidence="7 8">
    <name type="scientific">Glycomyces buryatensis</name>
    <dbReference type="NCBI Taxonomy" id="2570927"/>
    <lineage>
        <taxon>Bacteria</taxon>
        <taxon>Bacillati</taxon>
        <taxon>Actinomycetota</taxon>
        <taxon>Actinomycetes</taxon>
        <taxon>Glycomycetales</taxon>
        <taxon>Glycomycetaceae</taxon>
        <taxon>Glycomyces</taxon>
    </lineage>
</organism>
<proteinExistence type="predicted"/>
<comment type="caution">
    <text evidence="7">The sequence shown here is derived from an EMBL/GenBank/DDBJ whole genome shotgun (WGS) entry which is preliminary data.</text>
</comment>
<evidence type="ECO:0000256" key="1">
    <source>
        <dbReference type="ARBA" id="ARBA00004651"/>
    </source>
</evidence>
<dbReference type="GO" id="GO:0015171">
    <property type="term" value="F:amino acid transmembrane transporter activity"/>
    <property type="evidence" value="ECO:0007669"/>
    <property type="project" value="TreeGrafter"/>
</dbReference>
<keyword evidence="2" id="KW-1003">Cell membrane</keyword>
<keyword evidence="5 6" id="KW-0472">Membrane</keyword>
<keyword evidence="3 6" id="KW-0812">Transmembrane</keyword>
<reference evidence="7 8" key="2">
    <citation type="submission" date="2019-05" db="EMBL/GenBank/DDBJ databases">
        <title>Glycomyces buryatensis sp. nov.</title>
        <authorList>
            <person name="Nikitina E."/>
        </authorList>
    </citation>
    <scope>NUCLEOTIDE SEQUENCE [LARGE SCALE GENOMIC DNA]</scope>
    <source>
        <strain evidence="7 8">18</strain>
    </source>
</reference>
<dbReference type="OrthoDB" id="5185770at2"/>
<evidence type="ECO:0000313" key="7">
    <source>
        <dbReference type="EMBL" id="THV43055.1"/>
    </source>
</evidence>
<dbReference type="GO" id="GO:0005886">
    <property type="term" value="C:plasma membrane"/>
    <property type="evidence" value="ECO:0007669"/>
    <property type="project" value="UniProtKB-SubCell"/>
</dbReference>
<evidence type="ECO:0000256" key="2">
    <source>
        <dbReference type="ARBA" id="ARBA00022475"/>
    </source>
</evidence>
<feature type="transmembrane region" description="Helical" evidence="6">
    <location>
        <begin position="39"/>
        <end position="60"/>
    </location>
</feature>
<dbReference type="EMBL" id="STGY01000008">
    <property type="protein sequence ID" value="THV43055.1"/>
    <property type="molecule type" value="Genomic_DNA"/>
</dbReference>
<feature type="transmembrane region" description="Helical" evidence="6">
    <location>
        <begin position="150"/>
        <end position="171"/>
    </location>
</feature>
<evidence type="ECO:0000256" key="4">
    <source>
        <dbReference type="ARBA" id="ARBA00022989"/>
    </source>
</evidence>
<dbReference type="Pfam" id="PF01810">
    <property type="entry name" value="LysE"/>
    <property type="match status" value="1"/>
</dbReference>
<dbReference type="PANTHER" id="PTHR30086:SF20">
    <property type="entry name" value="ARGININE EXPORTER PROTEIN ARGO-RELATED"/>
    <property type="match status" value="1"/>
</dbReference>
<reference evidence="8" key="1">
    <citation type="submission" date="2019-04" db="EMBL/GenBank/DDBJ databases">
        <title>Nocardioides xinjiangensis sp. nov.</title>
        <authorList>
            <person name="Liu S."/>
        </authorList>
    </citation>
    <scope>NUCLEOTIDE SEQUENCE [LARGE SCALE GENOMIC DNA]</scope>
    <source>
        <strain evidence="8">18</strain>
    </source>
</reference>
<comment type="subcellular location">
    <subcellularLocation>
        <location evidence="1">Cell membrane</location>
        <topology evidence="1">Multi-pass membrane protein</topology>
    </subcellularLocation>
</comment>
<evidence type="ECO:0000256" key="3">
    <source>
        <dbReference type="ARBA" id="ARBA00022692"/>
    </source>
</evidence>